<gene>
    <name evidence="2" type="ORF">HNR28_003599</name>
</gene>
<dbReference type="PANTHER" id="PTHR11669:SF8">
    <property type="entry name" value="DNA POLYMERASE III SUBUNIT DELTA"/>
    <property type="match status" value="1"/>
</dbReference>
<proteinExistence type="predicted"/>
<reference evidence="2 3" key="1">
    <citation type="submission" date="2020-08" db="EMBL/GenBank/DDBJ databases">
        <title>Genomic Encyclopedia of Type Strains, Phase IV (KMG-IV): sequencing the most valuable type-strain genomes for metagenomic binning, comparative biology and taxonomic classification.</title>
        <authorList>
            <person name="Goeker M."/>
        </authorList>
    </citation>
    <scope>NUCLEOTIDE SEQUENCE [LARGE SCALE GENOMIC DNA]</scope>
    <source>
        <strain evidence="2 3">DSM 12141</strain>
    </source>
</reference>
<sequence length="379" mass="40289">MSGMADKAGAAAPGAPLQGGAAAPAGGAESFTDFLPWQQAPARRWLASRERFAHAWLIHGRPGCGQMEFALAGAASLLCESPRDGLACGACQACRWVLAGNHPDLRRIRPDAQAVREGALDVAEDAKKQPSREIRIEQIRSLLPWFNTATHRGGWRVALLYPAEALNTIAANALLKILEEPPEHTVFLLSAQAPDRLLPTLVSRCRRLPLAVPPAAESLAWLQARGVKDAAARLAAAGGAPLLALEQARDGRPVKPDWLELFLDQASRGGDGAALADALQAGEPADWVDGFQRLWLDLSLGVHGLPPRYHPAEAARIAAIAGRLDPAALARAADWLGEQRRLARHALNPKLLADHAARHLLQSVRPARAPGRADPGAGA</sequence>
<evidence type="ECO:0000313" key="3">
    <source>
        <dbReference type="Proteomes" id="UP000541136"/>
    </source>
</evidence>
<keyword evidence="2" id="KW-0548">Nucleotidyltransferase</keyword>
<comment type="caution">
    <text evidence="2">The sequence shown here is derived from an EMBL/GenBank/DDBJ whole genome shotgun (WGS) entry which is preliminary data.</text>
</comment>
<dbReference type="GO" id="GO:0006261">
    <property type="term" value="P:DNA-templated DNA replication"/>
    <property type="evidence" value="ECO:0007669"/>
    <property type="project" value="TreeGrafter"/>
</dbReference>
<dbReference type="GO" id="GO:0008408">
    <property type="term" value="F:3'-5' exonuclease activity"/>
    <property type="evidence" value="ECO:0007669"/>
    <property type="project" value="InterPro"/>
</dbReference>
<dbReference type="PANTHER" id="PTHR11669">
    <property type="entry name" value="REPLICATION FACTOR C / DNA POLYMERASE III GAMMA-TAU SUBUNIT"/>
    <property type="match status" value="1"/>
</dbReference>
<protein>
    <submittedName>
        <fullName evidence="2">DNA polymerase-3 subunit delta</fullName>
        <ecNumber evidence="2">2.7.7.7</ecNumber>
    </submittedName>
</protein>
<dbReference type="NCBIfam" id="TIGR00678">
    <property type="entry name" value="holB"/>
    <property type="match status" value="1"/>
</dbReference>
<feature type="compositionally biased region" description="Low complexity" evidence="1">
    <location>
        <begin position="8"/>
        <end position="24"/>
    </location>
</feature>
<dbReference type="EMBL" id="JACHIB010000032">
    <property type="protein sequence ID" value="MBB6085535.1"/>
    <property type="molecule type" value="Genomic_DNA"/>
</dbReference>
<name>A0A7W9WR22_CASDE</name>
<dbReference type="GO" id="GO:0009360">
    <property type="term" value="C:DNA polymerase III complex"/>
    <property type="evidence" value="ECO:0007669"/>
    <property type="project" value="TreeGrafter"/>
</dbReference>
<feature type="region of interest" description="Disordered" evidence="1">
    <location>
        <begin position="1"/>
        <end position="24"/>
    </location>
</feature>
<dbReference type="RefSeq" id="WP_244978352.1">
    <property type="nucleotide sequence ID" value="NZ_JACHIB010000032.1"/>
</dbReference>
<accession>A0A7W9WR22</accession>
<dbReference type="Proteomes" id="UP000541136">
    <property type="component" value="Unassembled WGS sequence"/>
</dbReference>
<dbReference type="AlphaFoldDB" id="A0A7W9WR22"/>
<dbReference type="Pfam" id="PF13177">
    <property type="entry name" value="DNA_pol3_delta2"/>
    <property type="match status" value="1"/>
</dbReference>
<dbReference type="InterPro" id="IPR027417">
    <property type="entry name" value="P-loop_NTPase"/>
</dbReference>
<dbReference type="InterPro" id="IPR004622">
    <property type="entry name" value="DNA_pol_HolB"/>
</dbReference>
<evidence type="ECO:0000313" key="2">
    <source>
        <dbReference type="EMBL" id="MBB6085535.1"/>
    </source>
</evidence>
<organism evidence="2 3">
    <name type="scientific">Castellaniella defragrans</name>
    <name type="common">Alcaligenes defragrans</name>
    <dbReference type="NCBI Taxonomy" id="75697"/>
    <lineage>
        <taxon>Bacteria</taxon>
        <taxon>Pseudomonadati</taxon>
        <taxon>Pseudomonadota</taxon>
        <taxon>Betaproteobacteria</taxon>
        <taxon>Burkholderiales</taxon>
        <taxon>Alcaligenaceae</taxon>
        <taxon>Castellaniella</taxon>
    </lineage>
</organism>
<evidence type="ECO:0000256" key="1">
    <source>
        <dbReference type="SAM" id="MobiDB-lite"/>
    </source>
</evidence>
<dbReference type="SUPFAM" id="SSF52540">
    <property type="entry name" value="P-loop containing nucleoside triphosphate hydrolases"/>
    <property type="match status" value="1"/>
</dbReference>
<dbReference type="InterPro" id="IPR050238">
    <property type="entry name" value="DNA_Rep/Repair_Clamp_Loader"/>
</dbReference>
<keyword evidence="2" id="KW-0808">Transferase</keyword>
<dbReference type="GO" id="GO:0003887">
    <property type="term" value="F:DNA-directed DNA polymerase activity"/>
    <property type="evidence" value="ECO:0007669"/>
    <property type="project" value="UniProtKB-EC"/>
</dbReference>
<dbReference type="Gene3D" id="3.40.50.300">
    <property type="entry name" value="P-loop containing nucleotide triphosphate hydrolases"/>
    <property type="match status" value="1"/>
</dbReference>
<dbReference type="EC" id="2.7.7.7" evidence="2"/>